<evidence type="ECO:0000256" key="1">
    <source>
        <dbReference type="SAM" id="MobiDB-lite"/>
    </source>
</evidence>
<keyword evidence="3" id="KW-1185">Reference proteome</keyword>
<feature type="region of interest" description="Disordered" evidence="1">
    <location>
        <begin position="49"/>
        <end position="76"/>
    </location>
</feature>
<dbReference type="Proteomes" id="UP000324222">
    <property type="component" value="Unassembled WGS sequence"/>
</dbReference>
<dbReference type="EMBL" id="VSRR010012418">
    <property type="protein sequence ID" value="MPC54515.1"/>
    <property type="molecule type" value="Genomic_DNA"/>
</dbReference>
<organism evidence="2 3">
    <name type="scientific">Portunus trituberculatus</name>
    <name type="common">Swimming crab</name>
    <name type="synonym">Neptunus trituberculatus</name>
    <dbReference type="NCBI Taxonomy" id="210409"/>
    <lineage>
        <taxon>Eukaryota</taxon>
        <taxon>Metazoa</taxon>
        <taxon>Ecdysozoa</taxon>
        <taxon>Arthropoda</taxon>
        <taxon>Crustacea</taxon>
        <taxon>Multicrustacea</taxon>
        <taxon>Malacostraca</taxon>
        <taxon>Eumalacostraca</taxon>
        <taxon>Eucarida</taxon>
        <taxon>Decapoda</taxon>
        <taxon>Pleocyemata</taxon>
        <taxon>Brachyura</taxon>
        <taxon>Eubrachyura</taxon>
        <taxon>Portunoidea</taxon>
        <taxon>Portunidae</taxon>
        <taxon>Portuninae</taxon>
        <taxon>Portunus</taxon>
    </lineage>
</organism>
<evidence type="ECO:0000313" key="2">
    <source>
        <dbReference type="EMBL" id="MPC54515.1"/>
    </source>
</evidence>
<accession>A0A5B7GB05</accession>
<evidence type="ECO:0000313" key="3">
    <source>
        <dbReference type="Proteomes" id="UP000324222"/>
    </source>
</evidence>
<dbReference type="AlphaFoldDB" id="A0A5B7GB05"/>
<gene>
    <name evidence="2" type="ORF">E2C01_048436</name>
</gene>
<name>A0A5B7GB05_PORTR</name>
<reference evidence="2 3" key="1">
    <citation type="submission" date="2019-05" db="EMBL/GenBank/DDBJ databases">
        <title>Another draft genome of Portunus trituberculatus and its Hox gene families provides insights of decapod evolution.</title>
        <authorList>
            <person name="Jeong J.-H."/>
            <person name="Song I."/>
            <person name="Kim S."/>
            <person name="Choi T."/>
            <person name="Kim D."/>
            <person name="Ryu S."/>
            <person name="Kim W."/>
        </authorList>
    </citation>
    <scope>NUCLEOTIDE SEQUENCE [LARGE SCALE GENOMIC DNA]</scope>
    <source>
        <tissue evidence="2">Muscle</tissue>
    </source>
</reference>
<comment type="caution">
    <text evidence="2">The sequence shown here is derived from an EMBL/GenBank/DDBJ whole genome shotgun (WGS) entry which is preliminary data.</text>
</comment>
<sequence length="76" mass="7859">MSGGEGEVGVSVVTRLHRTLAASKVNEGVERVGHYGRGWACGRSWLAGSVDGVAGTRPKPPPPPSPASPNVQNGRR</sequence>
<protein>
    <submittedName>
        <fullName evidence="2">Uncharacterized protein</fullName>
    </submittedName>
</protein>
<proteinExistence type="predicted"/>
<feature type="compositionally biased region" description="Pro residues" evidence="1">
    <location>
        <begin position="58"/>
        <end position="67"/>
    </location>
</feature>